<dbReference type="RefSeq" id="WP_146949677.1">
    <property type="nucleotide sequence ID" value="NZ_VOQF01000008.1"/>
</dbReference>
<name>A0A5C6W260_9BACI</name>
<proteinExistence type="predicted"/>
<sequence length="92" mass="11071">MVHHKKHELNFSWELTAHPDYKIFSNNENANENEYILLDFENTVLLRFSVQEESFEVTGSSWDTKYKVTRSRKIIVLTEPEVYEEDEEEDEE</sequence>
<keyword evidence="2" id="KW-1185">Reference proteome</keyword>
<dbReference type="AlphaFoldDB" id="A0A5C6W260"/>
<dbReference type="Proteomes" id="UP000321363">
    <property type="component" value="Unassembled WGS sequence"/>
</dbReference>
<protein>
    <submittedName>
        <fullName evidence="1">Uncharacterized protein</fullName>
    </submittedName>
</protein>
<evidence type="ECO:0000313" key="2">
    <source>
        <dbReference type="Proteomes" id="UP000321363"/>
    </source>
</evidence>
<organism evidence="1 2">
    <name type="scientific">Metabacillus litoralis</name>
    <dbReference type="NCBI Taxonomy" id="152268"/>
    <lineage>
        <taxon>Bacteria</taxon>
        <taxon>Bacillati</taxon>
        <taxon>Bacillota</taxon>
        <taxon>Bacilli</taxon>
        <taxon>Bacillales</taxon>
        <taxon>Bacillaceae</taxon>
        <taxon>Metabacillus</taxon>
    </lineage>
</organism>
<accession>A0A5C6W260</accession>
<comment type="caution">
    <text evidence="1">The sequence shown here is derived from an EMBL/GenBank/DDBJ whole genome shotgun (WGS) entry which is preliminary data.</text>
</comment>
<evidence type="ECO:0000313" key="1">
    <source>
        <dbReference type="EMBL" id="TXC89879.1"/>
    </source>
</evidence>
<gene>
    <name evidence="1" type="ORF">FS935_16115</name>
</gene>
<dbReference type="OrthoDB" id="2890333at2"/>
<dbReference type="EMBL" id="VOQF01000008">
    <property type="protein sequence ID" value="TXC89879.1"/>
    <property type="molecule type" value="Genomic_DNA"/>
</dbReference>
<reference evidence="1 2" key="1">
    <citation type="journal article" date="2005" name="Int. J. Syst. Evol. Microbiol.">
        <title>Bacillus litoralis sp. nov., isolated from a tidal flat of the Yellow Sea in Korea.</title>
        <authorList>
            <person name="Yoon J.H."/>
            <person name="Oh T.K."/>
        </authorList>
    </citation>
    <scope>NUCLEOTIDE SEQUENCE [LARGE SCALE GENOMIC DNA]</scope>
    <source>
        <strain evidence="1 2">SW-211</strain>
    </source>
</reference>